<dbReference type="EMBL" id="JBEHCU010007574">
    <property type="protein sequence ID" value="KAL1394509.1"/>
    <property type="molecule type" value="Genomic_DNA"/>
</dbReference>
<evidence type="ECO:0000313" key="2">
    <source>
        <dbReference type="Proteomes" id="UP001562425"/>
    </source>
</evidence>
<evidence type="ECO:0000313" key="1">
    <source>
        <dbReference type="EMBL" id="KAL1394509.1"/>
    </source>
</evidence>
<reference evidence="1 2" key="1">
    <citation type="submission" date="2024-05" db="EMBL/GenBank/DDBJ databases">
        <title>Culex pipiens pipiens assembly and annotation.</title>
        <authorList>
            <person name="Alout H."/>
            <person name="Durand T."/>
        </authorList>
    </citation>
    <scope>NUCLEOTIDE SEQUENCE [LARGE SCALE GENOMIC DNA]</scope>
    <source>
        <strain evidence="1">HA-2024</strain>
        <tissue evidence="1">Whole body</tissue>
    </source>
</reference>
<keyword evidence="2" id="KW-1185">Reference proteome</keyword>
<protein>
    <submittedName>
        <fullName evidence="1">Uncharacterized protein</fullName>
    </submittedName>
</protein>
<proteinExistence type="predicted"/>
<accession>A0ABD1D4H0</accession>
<dbReference type="AlphaFoldDB" id="A0ABD1D4H0"/>
<comment type="caution">
    <text evidence="1">The sequence shown here is derived from an EMBL/GenBank/DDBJ whole genome shotgun (WGS) entry which is preliminary data.</text>
</comment>
<dbReference type="Proteomes" id="UP001562425">
    <property type="component" value="Unassembled WGS sequence"/>
</dbReference>
<sequence length="50" mass="5305">MILCSAGIEDPFRQSGHQIEGQLRQRTDPRVAALMPSSGAAPAAAVKNKE</sequence>
<organism evidence="1 2">
    <name type="scientific">Culex pipiens pipiens</name>
    <name type="common">Northern house mosquito</name>
    <dbReference type="NCBI Taxonomy" id="38569"/>
    <lineage>
        <taxon>Eukaryota</taxon>
        <taxon>Metazoa</taxon>
        <taxon>Ecdysozoa</taxon>
        <taxon>Arthropoda</taxon>
        <taxon>Hexapoda</taxon>
        <taxon>Insecta</taxon>
        <taxon>Pterygota</taxon>
        <taxon>Neoptera</taxon>
        <taxon>Endopterygota</taxon>
        <taxon>Diptera</taxon>
        <taxon>Nematocera</taxon>
        <taxon>Culicoidea</taxon>
        <taxon>Culicidae</taxon>
        <taxon>Culicinae</taxon>
        <taxon>Culicini</taxon>
        <taxon>Culex</taxon>
        <taxon>Culex</taxon>
    </lineage>
</organism>
<name>A0ABD1D4H0_CULPP</name>
<gene>
    <name evidence="1" type="ORF">pipiens_000349</name>
</gene>